<reference evidence="13 14" key="1">
    <citation type="submission" date="2017-12" db="EMBL/GenBank/DDBJ databases">
        <title>Sequencing, de novo assembly and annotation of complete genome of a new Thraustochytrid species, strain FCC1311.</title>
        <authorList>
            <person name="Sedici K."/>
            <person name="Godart F."/>
            <person name="Aiese Cigliano R."/>
            <person name="Sanseverino W."/>
            <person name="Barakat M."/>
            <person name="Ortet P."/>
            <person name="Marechal E."/>
            <person name="Cagnac O."/>
            <person name="Amato A."/>
        </authorList>
    </citation>
    <scope>NUCLEOTIDE SEQUENCE [LARGE SCALE GENOMIC DNA]</scope>
</reference>
<dbReference type="Pfam" id="PF00675">
    <property type="entry name" value="Peptidase_M16"/>
    <property type="match status" value="1"/>
</dbReference>
<feature type="domain" description="Peptidase M16 N-terminal" evidence="9">
    <location>
        <begin position="39"/>
        <end position="175"/>
    </location>
</feature>
<dbReference type="InterPro" id="IPR007863">
    <property type="entry name" value="Peptidase_M16_C"/>
</dbReference>
<feature type="domain" description="Peptidase M16 middle/third" evidence="11">
    <location>
        <begin position="585"/>
        <end position="744"/>
    </location>
</feature>
<evidence type="ECO:0000259" key="10">
    <source>
        <dbReference type="Pfam" id="PF05193"/>
    </source>
</evidence>
<organism evidence="13 14">
    <name type="scientific">Hondaea fermentalgiana</name>
    <dbReference type="NCBI Taxonomy" id="2315210"/>
    <lineage>
        <taxon>Eukaryota</taxon>
        <taxon>Sar</taxon>
        <taxon>Stramenopiles</taxon>
        <taxon>Bigyra</taxon>
        <taxon>Labyrinthulomycetes</taxon>
        <taxon>Thraustochytrida</taxon>
        <taxon>Thraustochytriidae</taxon>
        <taxon>Hondaea</taxon>
    </lineage>
</organism>
<evidence type="ECO:0000256" key="8">
    <source>
        <dbReference type="SAM" id="MobiDB-lite"/>
    </source>
</evidence>
<dbReference type="InterPro" id="IPR032632">
    <property type="entry name" value="Peptidase_M16_M"/>
</dbReference>
<dbReference type="GO" id="GO:0005829">
    <property type="term" value="C:cytosol"/>
    <property type="evidence" value="ECO:0007669"/>
    <property type="project" value="TreeGrafter"/>
</dbReference>
<feature type="region of interest" description="Disordered" evidence="8">
    <location>
        <begin position="1019"/>
        <end position="1044"/>
    </location>
</feature>
<dbReference type="InterPro" id="IPR054734">
    <property type="entry name" value="PqqF-like_C_4"/>
</dbReference>
<dbReference type="GO" id="GO:0046872">
    <property type="term" value="F:metal ion binding"/>
    <property type="evidence" value="ECO:0007669"/>
    <property type="project" value="UniProtKB-KW"/>
</dbReference>
<evidence type="ECO:0000256" key="5">
    <source>
        <dbReference type="ARBA" id="ARBA00022833"/>
    </source>
</evidence>
<dbReference type="OrthoDB" id="952271at2759"/>
<feature type="domain" description="Peptidase M16 C-terminal" evidence="10">
    <location>
        <begin position="202"/>
        <end position="371"/>
    </location>
</feature>
<dbReference type="InParanoid" id="A0A2R5GP10"/>
<keyword evidence="4" id="KW-0378">Hydrolase</keyword>
<dbReference type="GO" id="GO:0005739">
    <property type="term" value="C:mitochondrion"/>
    <property type="evidence" value="ECO:0007669"/>
    <property type="project" value="TreeGrafter"/>
</dbReference>
<dbReference type="PANTHER" id="PTHR43690:SF18">
    <property type="entry name" value="INSULIN-DEGRADING ENZYME-RELATED"/>
    <property type="match status" value="1"/>
</dbReference>
<evidence type="ECO:0000256" key="3">
    <source>
        <dbReference type="ARBA" id="ARBA00022723"/>
    </source>
</evidence>
<feature type="domain" description="Coenzyme PQQ synthesis protein F-like C-terminal lobe" evidence="12">
    <location>
        <begin position="858"/>
        <end position="955"/>
    </location>
</feature>
<dbReference type="Proteomes" id="UP000241890">
    <property type="component" value="Unassembled WGS sequence"/>
</dbReference>
<comment type="caution">
    <text evidence="13">The sequence shown here is derived from an EMBL/GenBank/DDBJ whole genome shotgun (WGS) entry which is preliminary data.</text>
</comment>
<feature type="domain" description="Peptidase M16 middle/third" evidence="11">
    <location>
        <begin position="392"/>
        <end position="525"/>
    </location>
</feature>
<evidence type="ECO:0000256" key="7">
    <source>
        <dbReference type="RuleBase" id="RU004447"/>
    </source>
</evidence>
<dbReference type="InterPro" id="IPR001431">
    <property type="entry name" value="Pept_M16_Zn_BS"/>
</dbReference>
<dbReference type="FunFam" id="3.30.830.10:FF:000004">
    <property type="entry name" value="Putative insulin-degrading enzyme"/>
    <property type="match status" value="1"/>
</dbReference>
<dbReference type="InterPro" id="IPR050626">
    <property type="entry name" value="Peptidase_M16"/>
</dbReference>
<keyword evidence="14" id="KW-1185">Reference proteome</keyword>
<dbReference type="InterPro" id="IPR011765">
    <property type="entry name" value="Pept_M16_N"/>
</dbReference>
<comment type="similarity">
    <text evidence="1 7">Belongs to the peptidase M16 family.</text>
</comment>
<evidence type="ECO:0000256" key="6">
    <source>
        <dbReference type="ARBA" id="ARBA00023049"/>
    </source>
</evidence>
<dbReference type="EMBL" id="BEYU01000099">
    <property type="protein sequence ID" value="GBG31508.1"/>
    <property type="molecule type" value="Genomic_DNA"/>
</dbReference>
<evidence type="ECO:0000259" key="11">
    <source>
        <dbReference type="Pfam" id="PF16187"/>
    </source>
</evidence>
<evidence type="ECO:0000259" key="12">
    <source>
        <dbReference type="Pfam" id="PF22456"/>
    </source>
</evidence>
<dbReference type="PANTHER" id="PTHR43690">
    <property type="entry name" value="NARDILYSIN"/>
    <property type="match status" value="1"/>
</dbReference>
<dbReference type="InterPro" id="IPR011249">
    <property type="entry name" value="Metalloenz_LuxS/M16"/>
</dbReference>
<dbReference type="Pfam" id="PF22456">
    <property type="entry name" value="PqqF-like_C_4"/>
    <property type="match status" value="1"/>
</dbReference>
<dbReference type="GO" id="GO:0043171">
    <property type="term" value="P:peptide catabolic process"/>
    <property type="evidence" value="ECO:0007669"/>
    <property type="project" value="TreeGrafter"/>
</dbReference>
<dbReference type="Pfam" id="PF05193">
    <property type="entry name" value="Peptidase_M16_C"/>
    <property type="match status" value="1"/>
</dbReference>
<protein>
    <submittedName>
        <fullName evidence="13">Insulin-degrading enzyme</fullName>
    </submittedName>
</protein>
<dbReference type="Pfam" id="PF16187">
    <property type="entry name" value="Peptidase_M16_M"/>
    <property type="match status" value="2"/>
</dbReference>
<dbReference type="Gene3D" id="3.30.830.10">
    <property type="entry name" value="Metalloenzyme, LuxS/M16 peptidase-like"/>
    <property type="match status" value="4"/>
</dbReference>
<dbReference type="AlphaFoldDB" id="A0A2R5GP10"/>
<evidence type="ECO:0000313" key="14">
    <source>
        <dbReference type="Proteomes" id="UP000241890"/>
    </source>
</evidence>
<evidence type="ECO:0000259" key="9">
    <source>
        <dbReference type="Pfam" id="PF00675"/>
    </source>
</evidence>
<gene>
    <name evidence="13" type="ORF">FCC1311_077322</name>
</gene>
<dbReference type="SUPFAM" id="SSF63411">
    <property type="entry name" value="LuxS/MPP-like metallohydrolase"/>
    <property type="match status" value="4"/>
</dbReference>
<accession>A0A2R5GP10</accession>
<name>A0A2R5GP10_9STRA</name>
<evidence type="ECO:0000313" key="13">
    <source>
        <dbReference type="EMBL" id="GBG31508.1"/>
    </source>
</evidence>
<evidence type="ECO:0000256" key="2">
    <source>
        <dbReference type="ARBA" id="ARBA00022670"/>
    </source>
</evidence>
<dbReference type="GO" id="GO:0004222">
    <property type="term" value="F:metalloendopeptidase activity"/>
    <property type="evidence" value="ECO:0007669"/>
    <property type="project" value="InterPro"/>
</dbReference>
<keyword evidence="3" id="KW-0479">Metal-binding</keyword>
<evidence type="ECO:0000256" key="1">
    <source>
        <dbReference type="ARBA" id="ARBA00007261"/>
    </source>
</evidence>
<keyword evidence="2" id="KW-0645">Protease</keyword>
<sequence length="1073" mass="119831">MAWEAAIVKDANGGDAVIERSVNDERKYRWLQLENDLEVLVVSDSKTEKAGAAMDVNVGHFSDPEEVPGLAHFLEHMLFLGTEKFPDENSYSSFLSENGGRSNAYTSMESTNYYFDVGHAHLHGALDRFAQFFIAPLFTADATDRELNAVDSEHAKNLQDDMWRLFQLEKTTSNPNHPFHKFATGDSKTLRDIPKANGIDVRERLLAFHERYYSANRMRLVVLGRESLDELSDWVRSMFSSIRNTGVAPPAYGCADGPLTSAQLGRVLQVVPVKELYTIEMSWPTPPLRGLYERGPARYVSNLVGHEGPGSVLAVLKSELGWANALSAGQSFDNSDFGIYKISIDCTTRGIEHVNEIVAIVFAYLRLIIGDDYAGVERWRWDEVATQGANSFRFQPPTAPFGFVSRAASKMQIYPPEHILSSALLREFSRQDIIDLLDRLVPENMQLIVAHQGLEGRATEEETWYKTRYSVEDLSADLLDAWQPSGDPLKLLASADRDAISLHLPHPNNFLPTDFEIKPFTAPEPLHADSIIGSFQSRQNRQPLVVSDALRAATETLVAGINSDGAVHQRSLLNPWDEGADVWRPPVLIASGPEVGGLLWHKQDTTFKVPKGAVTISLRSEEAYRDPRTAVLSELFSNLVQEYLVEFAYDAEVAGLFYQLRNNSDGLIITAGGFSHKLPVLLDRVMETLSDEAAFSEKEFLRCKEKLIQDYRNFEKEQTYQHAIYNCTVLLNTPRWHIDEKLAALEAIDDARVVRDHARAYLRSATLETLVLGNFTPQEALQIAKGARSKLPSDAVACPGAVLSAAAGARVVALDDGVEALYLHPTRDADNVNSAVEIVYQIGPVLEDPATEAALRVVAHICQEPCFNRLRTEEQLGYIVFSGLRLDAGVAALRVIVQSSRADPFQLDDRIESFLEHFAENILTKLSEEALRANKTAVSENLLERDKTVFAELRRWSPRIERQTYRFAKLADLIEAINTTTKADITALFADRILNKAARRKLTVGYFGANHVAGLSSAHGDARQDKNHNQHQQHPASAMAQHMRSDGSQKLWIESIRDFRATHPLYPSQTNKL</sequence>
<keyword evidence="5" id="KW-0862">Zinc</keyword>
<proteinExistence type="inferred from homology"/>
<evidence type="ECO:0000256" key="4">
    <source>
        <dbReference type="ARBA" id="ARBA00022801"/>
    </source>
</evidence>
<dbReference type="FunFam" id="3.30.830.10:FF:000005">
    <property type="entry name" value="nardilysin isoform X1"/>
    <property type="match status" value="1"/>
</dbReference>
<keyword evidence="6" id="KW-0482">Metalloprotease</keyword>
<dbReference type="PROSITE" id="PS00143">
    <property type="entry name" value="INSULINASE"/>
    <property type="match status" value="1"/>
</dbReference>
<dbReference type="GO" id="GO:0051603">
    <property type="term" value="P:proteolysis involved in protein catabolic process"/>
    <property type="evidence" value="ECO:0007669"/>
    <property type="project" value="TreeGrafter"/>
</dbReference>